<dbReference type="Proteomes" id="UP001138540">
    <property type="component" value="Unassembled WGS sequence"/>
</dbReference>
<dbReference type="RefSeq" id="WP_184152699.1">
    <property type="nucleotide sequence ID" value="NZ_JACHKA010000001.1"/>
</dbReference>
<accession>A0ABR6NF01</accession>
<dbReference type="EMBL" id="JACHKA010000001">
    <property type="protein sequence ID" value="MBB5985859.1"/>
    <property type="molecule type" value="Genomic_DNA"/>
</dbReference>
<dbReference type="SUPFAM" id="SSF51905">
    <property type="entry name" value="FAD/NAD(P)-binding domain"/>
    <property type="match status" value="1"/>
</dbReference>
<keyword evidence="4" id="KW-1185">Reference proteome</keyword>
<sequence>MSKNVIVIGGGVVGLAAAAALVEAGHQVRVIAPLSDSQPASWGNAGHIAVEQVEPLASRAAIRSVPRRLFWRGGALSLPVASLATWLPFTLRLVRAAAPSRFEAGKTALRGLLAASLPAWRRLTQRMETPDLLREDGHFILWEKHESALRGEAAWSAVDTGEAHFRRASVDELAHLGNLILPKPADAIRFEGSAHIADLGLCLDALRRLVERSGGEMRDGRASALASGPSGGVLVTLETGECLEADHALLCAGARSSELMRPLGYHVPMIDERGYHVEAPVTAAQWPEHLPPIVFEDRQMIVTRFRDKLRAASFVELSRPGAPADPAKWQRLEDHIAALGLPIGKDATRWMGSRPTLPDYLPAIGRCSRHPAIFHAFGHQHLGLTLAAVTADIVADMIAGKAPPPALSLDRF</sequence>
<organism evidence="3 4">
    <name type="scientific">Sphingobium lignivorans</name>
    <dbReference type="NCBI Taxonomy" id="2735886"/>
    <lineage>
        <taxon>Bacteria</taxon>
        <taxon>Pseudomonadati</taxon>
        <taxon>Pseudomonadota</taxon>
        <taxon>Alphaproteobacteria</taxon>
        <taxon>Sphingomonadales</taxon>
        <taxon>Sphingomonadaceae</taxon>
        <taxon>Sphingobium</taxon>
    </lineage>
</organism>
<dbReference type="PANTHER" id="PTHR13847">
    <property type="entry name" value="SARCOSINE DEHYDROGENASE-RELATED"/>
    <property type="match status" value="1"/>
</dbReference>
<keyword evidence="1 3" id="KW-0560">Oxidoreductase</keyword>
<dbReference type="InterPro" id="IPR006076">
    <property type="entry name" value="FAD-dep_OxRdtase"/>
</dbReference>
<evidence type="ECO:0000259" key="2">
    <source>
        <dbReference type="Pfam" id="PF01266"/>
    </source>
</evidence>
<name>A0ABR6NF01_9SPHN</name>
<dbReference type="GO" id="GO:0016491">
    <property type="term" value="F:oxidoreductase activity"/>
    <property type="evidence" value="ECO:0007669"/>
    <property type="project" value="UniProtKB-KW"/>
</dbReference>
<evidence type="ECO:0000313" key="3">
    <source>
        <dbReference type="EMBL" id="MBB5985859.1"/>
    </source>
</evidence>
<dbReference type="Gene3D" id="3.50.50.60">
    <property type="entry name" value="FAD/NAD(P)-binding domain"/>
    <property type="match status" value="2"/>
</dbReference>
<dbReference type="Pfam" id="PF01266">
    <property type="entry name" value="DAO"/>
    <property type="match status" value="1"/>
</dbReference>
<protein>
    <submittedName>
        <fullName evidence="3">D-amino-acid dehydrogenase</fullName>
        <ecNumber evidence="3">1.4.99.-</ecNumber>
    </submittedName>
</protein>
<evidence type="ECO:0000256" key="1">
    <source>
        <dbReference type="ARBA" id="ARBA00023002"/>
    </source>
</evidence>
<dbReference type="EC" id="1.4.99.-" evidence="3"/>
<proteinExistence type="predicted"/>
<comment type="caution">
    <text evidence="3">The sequence shown here is derived from an EMBL/GenBank/DDBJ whole genome shotgun (WGS) entry which is preliminary data.</text>
</comment>
<gene>
    <name evidence="3" type="ORF">HNP60_001833</name>
</gene>
<dbReference type="InterPro" id="IPR036188">
    <property type="entry name" value="FAD/NAD-bd_sf"/>
</dbReference>
<reference evidence="3 4" key="1">
    <citation type="submission" date="2020-08" db="EMBL/GenBank/DDBJ databases">
        <title>Exploring microbial biodiversity for novel pathways involved in the catabolism of aromatic compounds derived from lignin.</title>
        <authorList>
            <person name="Elkins J."/>
        </authorList>
    </citation>
    <scope>NUCLEOTIDE SEQUENCE [LARGE SCALE GENOMIC DNA]</scope>
    <source>
        <strain evidence="3 4">B1D3A</strain>
    </source>
</reference>
<evidence type="ECO:0000313" key="4">
    <source>
        <dbReference type="Proteomes" id="UP001138540"/>
    </source>
</evidence>
<dbReference type="PANTHER" id="PTHR13847:SF289">
    <property type="entry name" value="GLYCINE OXIDASE"/>
    <property type="match status" value="1"/>
</dbReference>
<feature type="domain" description="FAD dependent oxidoreductase" evidence="2">
    <location>
        <begin position="5"/>
        <end position="397"/>
    </location>
</feature>
<dbReference type="Gene3D" id="3.30.9.10">
    <property type="entry name" value="D-Amino Acid Oxidase, subunit A, domain 2"/>
    <property type="match status" value="1"/>
</dbReference>